<proteinExistence type="predicted"/>
<keyword evidence="2" id="KW-1185">Reference proteome</keyword>
<sequence length="92" mass="10445">MDVMYLSEHYPYQYPHPAADYSTSYRHKPVGPGDYRHPCAYEGMPGFLHGPATRYSYDDLAAAARAGFYGKAKYNRIKGIDSRLSRSISLFT</sequence>
<reference evidence="1" key="1">
    <citation type="journal article" date="2023" name="Mol. Biol. Evol.">
        <title>Third-Generation Sequencing Reveals the Adaptive Role of the Epigenome in Three Deep-Sea Polychaetes.</title>
        <authorList>
            <person name="Perez M."/>
            <person name="Aroh O."/>
            <person name="Sun Y."/>
            <person name="Lan Y."/>
            <person name="Juniper S.K."/>
            <person name="Young C.R."/>
            <person name="Angers B."/>
            <person name="Qian P.Y."/>
        </authorList>
    </citation>
    <scope>NUCLEOTIDE SEQUENCE</scope>
    <source>
        <strain evidence="1">R07B-5</strain>
    </source>
</reference>
<protein>
    <submittedName>
        <fullName evidence="1">Uncharacterized protein</fullName>
    </submittedName>
</protein>
<dbReference type="Proteomes" id="UP001209878">
    <property type="component" value="Unassembled WGS sequence"/>
</dbReference>
<comment type="caution">
    <text evidence="1">The sequence shown here is derived from an EMBL/GenBank/DDBJ whole genome shotgun (WGS) entry which is preliminary data.</text>
</comment>
<gene>
    <name evidence="1" type="ORF">NP493_426g01070</name>
</gene>
<name>A0AAD9L1P2_RIDPI</name>
<dbReference type="AlphaFoldDB" id="A0AAD9L1P2"/>
<accession>A0AAD9L1P2</accession>
<dbReference type="EMBL" id="JAODUO010000426">
    <property type="protein sequence ID" value="KAK2180778.1"/>
    <property type="molecule type" value="Genomic_DNA"/>
</dbReference>
<organism evidence="1 2">
    <name type="scientific">Ridgeia piscesae</name>
    <name type="common">Tubeworm</name>
    <dbReference type="NCBI Taxonomy" id="27915"/>
    <lineage>
        <taxon>Eukaryota</taxon>
        <taxon>Metazoa</taxon>
        <taxon>Spiralia</taxon>
        <taxon>Lophotrochozoa</taxon>
        <taxon>Annelida</taxon>
        <taxon>Polychaeta</taxon>
        <taxon>Sedentaria</taxon>
        <taxon>Canalipalpata</taxon>
        <taxon>Sabellida</taxon>
        <taxon>Siboglinidae</taxon>
        <taxon>Ridgeia</taxon>
    </lineage>
</organism>
<evidence type="ECO:0000313" key="2">
    <source>
        <dbReference type="Proteomes" id="UP001209878"/>
    </source>
</evidence>
<evidence type="ECO:0000313" key="1">
    <source>
        <dbReference type="EMBL" id="KAK2180778.1"/>
    </source>
</evidence>